<evidence type="ECO:0000256" key="1">
    <source>
        <dbReference type="ARBA" id="ARBA00022785"/>
    </source>
</evidence>
<dbReference type="RefSeq" id="WP_013078840.1">
    <property type="nucleotide sequence ID" value="NZ_CP027850.1"/>
</dbReference>
<evidence type="ECO:0000313" key="3">
    <source>
        <dbReference type="Proteomes" id="UP000240527"/>
    </source>
</evidence>
<dbReference type="InterPro" id="IPR018317">
    <property type="entry name" value="QueC"/>
</dbReference>
<dbReference type="Gene3D" id="3.40.50.620">
    <property type="entry name" value="HUPs"/>
    <property type="match status" value="1"/>
</dbReference>
<dbReference type="Pfam" id="PF06508">
    <property type="entry name" value="QueC"/>
    <property type="match status" value="1"/>
</dbReference>
<evidence type="ECO:0000313" key="2">
    <source>
        <dbReference type="EMBL" id="AVQ01929.1"/>
    </source>
</evidence>
<reference evidence="2 3" key="1">
    <citation type="journal article" date="2015" name="Biotechnol. Bioeng.">
        <title>Genome sequence and phenotypic characterization of Caulobacter segnis.</title>
        <authorList>
            <person name="Patel S."/>
            <person name="Fletcher B."/>
            <person name="Scott D.C."/>
            <person name="Ely B."/>
        </authorList>
    </citation>
    <scope>NUCLEOTIDE SEQUENCE [LARGE SCALE GENOMIC DNA]</scope>
    <source>
        <strain evidence="2 3">TK0059</strain>
    </source>
</reference>
<keyword evidence="1" id="KW-0671">Queuosine biosynthesis</keyword>
<accession>A0ABM6TFL9</accession>
<dbReference type="SUPFAM" id="SSF52402">
    <property type="entry name" value="Adenine nucleotide alpha hydrolases-like"/>
    <property type="match status" value="1"/>
</dbReference>
<sequence>MKPLAFSAAAETAILVDALEEGRSPRDGALTAVIGRNLKLSIAGLKSYFYADWQPVLVDLLVVAAAAEYCDVVAHRPAWGWARAFDVRVAVHDPARWNAPIVREALQDALGFLTGDKWAFSFAARVEPVPQVRQMLDLGHPAKTIIPYSNGLDSLAVAALTSEARPSDLVRVRLGAAFADQKSHNKRRQAFASVPYEVRVAKGRRKESSARSRGFKFAVITGIAAVLAKADKIVVTESGQGALGPVLTVSGQAYPDYRVHPAFTMRVERLFATLLGHSAHYDFPRLWSTKGETIAEAARATPQPWAETRSCWQQSRQVGMGGKQRQCGVCAACMLRRMSLHAAGVVEPADAYVWENLGASDFRSGAAPGFKLVTPALEQYAIAGVLHLDHLAALPDSPLHRRLIRRSAREVADALGETLQDTEMKLLSMLERHRNEWRNFLTQLGPDSFVTKLSSVVP</sequence>
<name>A0ABM6TFL9_9CAUL</name>
<organism evidence="2 3">
    <name type="scientific">Caulobacter segnis</name>
    <dbReference type="NCBI Taxonomy" id="88688"/>
    <lineage>
        <taxon>Bacteria</taxon>
        <taxon>Pseudomonadati</taxon>
        <taxon>Pseudomonadota</taxon>
        <taxon>Alphaproteobacteria</taxon>
        <taxon>Caulobacterales</taxon>
        <taxon>Caulobacteraceae</taxon>
        <taxon>Caulobacter</taxon>
    </lineage>
</organism>
<proteinExistence type="predicted"/>
<dbReference type="EMBL" id="CP027850">
    <property type="protein sequence ID" value="AVQ01929.1"/>
    <property type="molecule type" value="Genomic_DNA"/>
</dbReference>
<dbReference type="InterPro" id="IPR014729">
    <property type="entry name" value="Rossmann-like_a/b/a_fold"/>
</dbReference>
<gene>
    <name evidence="2" type="ORF">B7G68_08760</name>
</gene>
<protein>
    <submittedName>
        <fullName evidence="2">ATPase</fullName>
    </submittedName>
</protein>
<keyword evidence="3" id="KW-1185">Reference proteome</keyword>
<dbReference type="Proteomes" id="UP000240527">
    <property type="component" value="Chromosome"/>
</dbReference>